<feature type="transmembrane region" description="Helical" evidence="6">
    <location>
        <begin position="452"/>
        <end position="470"/>
    </location>
</feature>
<keyword evidence="4 6" id="KW-1133">Transmembrane helix</keyword>
<evidence type="ECO:0000256" key="3">
    <source>
        <dbReference type="ARBA" id="ARBA00022692"/>
    </source>
</evidence>
<dbReference type="InterPro" id="IPR002797">
    <property type="entry name" value="Polysacc_synth"/>
</dbReference>
<comment type="subcellular location">
    <subcellularLocation>
        <location evidence="1">Cell membrane</location>
        <topology evidence="1">Multi-pass membrane protein</topology>
    </subcellularLocation>
</comment>
<organism evidence="7 8">
    <name type="scientific">Sporolactobacillus shoreae</name>
    <dbReference type="NCBI Taxonomy" id="1465501"/>
    <lineage>
        <taxon>Bacteria</taxon>
        <taxon>Bacillati</taxon>
        <taxon>Bacillota</taxon>
        <taxon>Bacilli</taxon>
        <taxon>Bacillales</taxon>
        <taxon>Sporolactobacillaceae</taxon>
        <taxon>Sporolactobacillus</taxon>
    </lineage>
</organism>
<dbReference type="AlphaFoldDB" id="A0A4Z0GIW1"/>
<keyword evidence="5 6" id="KW-0472">Membrane</keyword>
<feature type="transmembrane region" description="Helical" evidence="6">
    <location>
        <begin position="190"/>
        <end position="212"/>
    </location>
</feature>
<evidence type="ECO:0000256" key="2">
    <source>
        <dbReference type="ARBA" id="ARBA00022475"/>
    </source>
</evidence>
<evidence type="ECO:0000256" key="1">
    <source>
        <dbReference type="ARBA" id="ARBA00004651"/>
    </source>
</evidence>
<feature type="transmembrane region" description="Helical" evidence="6">
    <location>
        <begin position="482"/>
        <end position="503"/>
    </location>
</feature>
<dbReference type="EMBL" id="SRJD01000023">
    <property type="protein sequence ID" value="TGA96529.1"/>
    <property type="molecule type" value="Genomic_DNA"/>
</dbReference>
<dbReference type="GO" id="GO:0005886">
    <property type="term" value="C:plasma membrane"/>
    <property type="evidence" value="ECO:0007669"/>
    <property type="project" value="UniProtKB-SubCell"/>
</dbReference>
<name>A0A4Z0GIW1_9BACL</name>
<comment type="caution">
    <text evidence="7">The sequence shown here is derived from an EMBL/GenBank/DDBJ whole genome shotgun (WGS) entry which is preliminary data.</text>
</comment>
<gene>
    <name evidence="7" type="ORF">E4665_15195</name>
</gene>
<feature type="transmembrane region" description="Helical" evidence="6">
    <location>
        <begin position="232"/>
        <end position="256"/>
    </location>
</feature>
<reference evidence="7 8" key="1">
    <citation type="journal article" date="2015" name="Int. J. Syst. Evol. Microbiol.">
        <title>Sporolactobacillus shoreae sp. nov. and Sporolactobacillus spathodeae sp. nov., two spore-forming lactic acid bacteria isolated from tree barks in Thailand.</title>
        <authorList>
            <person name="Thamacharoensuk T."/>
            <person name="Kitahara M."/>
            <person name="Ohkuma M."/>
            <person name="Thongchul N."/>
            <person name="Tanasupawat S."/>
        </authorList>
    </citation>
    <scope>NUCLEOTIDE SEQUENCE [LARGE SCALE GENOMIC DNA]</scope>
    <source>
        <strain evidence="7 8">BK92</strain>
    </source>
</reference>
<feature type="transmembrane region" description="Helical" evidence="6">
    <location>
        <begin position="92"/>
        <end position="112"/>
    </location>
</feature>
<keyword evidence="2" id="KW-1003">Cell membrane</keyword>
<evidence type="ECO:0000256" key="6">
    <source>
        <dbReference type="SAM" id="Phobius"/>
    </source>
</evidence>
<evidence type="ECO:0000256" key="5">
    <source>
        <dbReference type="ARBA" id="ARBA00023136"/>
    </source>
</evidence>
<dbReference type="OrthoDB" id="9775950at2"/>
<evidence type="ECO:0000313" key="8">
    <source>
        <dbReference type="Proteomes" id="UP000298347"/>
    </source>
</evidence>
<evidence type="ECO:0000313" key="7">
    <source>
        <dbReference type="EMBL" id="TGA96529.1"/>
    </source>
</evidence>
<evidence type="ECO:0000256" key="4">
    <source>
        <dbReference type="ARBA" id="ARBA00022989"/>
    </source>
</evidence>
<dbReference type="PIRSF" id="PIRSF038958">
    <property type="entry name" value="PG_synth_SpoVB"/>
    <property type="match status" value="1"/>
</dbReference>
<feature type="transmembrane region" description="Helical" evidence="6">
    <location>
        <begin position="358"/>
        <end position="383"/>
    </location>
</feature>
<dbReference type="Proteomes" id="UP000298347">
    <property type="component" value="Unassembled WGS sequence"/>
</dbReference>
<dbReference type="Pfam" id="PF01943">
    <property type="entry name" value="Polysacc_synt"/>
    <property type="match status" value="1"/>
</dbReference>
<proteinExistence type="predicted"/>
<accession>A0A4Z0GIW1</accession>
<dbReference type="PANTHER" id="PTHR30250:SF29">
    <property type="entry name" value="POLYSACCHARIDE BIOSYNTHESIS PROTEIN C-TERMINAL DOMAIN-CONTAINING PROTEIN"/>
    <property type="match status" value="1"/>
</dbReference>
<dbReference type="InterPro" id="IPR024923">
    <property type="entry name" value="PG_synth_SpoVB"/>
</dbReference>
<feature type="transmembrane region" description="Helical" evidence="6">
    <location>
        <begin position="390"/>
        <end position="407"/>
    </location>
</feature>
<feature type="transmembrane region" description="Helical" evidence="6">
    <location>
        <begin position="52"/>
        <end position="71"/>
    </location>
</feature>
<sequence>MPETKKENRLIWRGAAILTGAAVLVKIMSAVYRMPYQNFAGDVGFYVYQQVYPFYALAVALGGTGFPIVISKYIAEAGGTRDGRKEEDIRRNALFALSILCGLIFTILYLFATPLTHVMGDIHLAPLIRTIAAVYLFVPLIAALRGSFQGKNENMLPTAVSQIGEQVVRVALILGTSWYLFLHHGEAYQFGGAATAGSAIAPVASLVILLLFSRKTDTLRMRISRKSADWRLIKELLISGCLFSVLAMPLIVFQFVDSLTVIPLLGQAHIADPRAEKGIYDRAYLLTQFGMIAAVSLTASIVPGLAKLTALRRKLEIQRQATRALRINLAFGLAAAVGLAAISTDVNTMLFRNADGSLAFAIVALTMLTFSLILTASGILEAAGRPWQPFIYLAIGAGVKLGANHLLIPHFSINGAAAATLLATALTAWLNFRSLRRQSLIGAIRLGQATRLCAAVLGMVLAVYLWRLWAGQWAPPSRTLSAVTALSGALIGGCVFVPLLFVFRYFSPADLQQFPFIGRQSLIRKQKDK</sequence>
<protein>
    <submittedName>
        <fullName evidence="7">Polysaccharide biosynthesis protein</fullName>
    </submittedName>
</protein>
<keyword evidence="8" id="KW-1185">Reference proteome</keyword>
<dbReference type="PANTHER" id="PTHR30250">
    <property type="entry name" value="PST FAMILY PREDICTED COLANIC ACID TRANSPORTER"/>
    <property type="match status" value="1"/>
</dbReference>
<feature type="transmembrane region" description="Helical" evidence="6">
    <location>
        <begin position="124"/>
        <end position="146"/>
    </location>
</feature>
<dbReference type="RefSeq" id="WP_135349647.1">
    <property type="nucleotide sequence ID" value="NZ_SRJD01000023.1"/>
</dbReference>
<feature type="transmembrane region" description="Helical" evidence="6">
    <location>
        <begin position="283"/>
        <end position="306"/>
    </location>
</feature>
<dbReference type="CDD" id="cd13124">
    <property type="entry name" value="MATE_SpoVB_like"/>
    <property type="match status" value="1"/>
</dbReference>
<feature type="transmembrane region" description="Helical" evidence="6">
    <location>
        <begin position="167"/>
        <end position="184"/>
    </location>
</feature>
<feature type="transmembrane region" description="Helical" evidence="6">
    <location>
        <begin position="327"/>
        <end position="346"/>
    </location>
</feature>
<keyword evidence="3 6" id="KW-0812">Transmembrane</keyword>
<dbReference type="InterPro" id="IPR050833">
    <property type="entry name" value="Poly_Biosynth_Transport"/>
</dbReference>
<feature type="transmembrane region" description="Helical" evidence="6">
    <location>
        <begin position="12"/>
        <end position="32"/>
    </location>
</feature>
<feature type="transmembrane region" description="Helical" evidence="6">
    <location>
        <begin position="413"/>
        <end position="432"/>
    </location>
</feature>